<reference evidence="4 5" key="1">
    <citation type="journal article" date="2012" name="PLoS ONE">
        <title>The genome characteristics and predicted function of methyl-group oxidation pathway in the obligate aceticlastic methanogens, Methanosaeta spp.</title>
        <authorList>
            <person name="Zhu J."/>
            <person name="Zheng H."/>
            <person name="Ai G."/>
            <person name="Zhang G."/>
            <person name="Liu D."/>
            <person name="Liu X."/>
            <person name="Dong X."/>
        </authorList>
    </citation>
    <scope>NUCLEOTIDE SEQUENCE [LARGE SCALE GENOMIC DNA]</scope>
    <source>
        <strain evidence="4 5">6Ac</strain>
    </source>
</reference>
<dbReference type="InterPro" id="IPR005110">
    <property type="entry name" value="MoeA_linker/N"/>
</dbReference>
<dbReference type="InterPro" id="IPR036688">
    <property type="entry name" value="MoeA_C_domain_IV_sf"/>
</dbReference>
<dbReference type="Gene3D" id="3.90.105.10">
    <property type="entry name" value="Molybdopterin biosynthesis moea protein, domain 2"/>
    <property type="match status" value="1"/>
</dbReference>
<dbReference type="Gene3D" id="3.40.980.10">
    <property type="entry name" value="MoaB/Mog-like domain"/>
    <property type="match status" value="1"/>
</dbReference>
<dbReference type="Proteomes" id="UP000005877">
    <property type="component" value="Chromosome"/>
</dbReference>
<dbReference type="UniPathway" id="UPA00344"/>
<keyword evidence="2" id="KW-0501">Molybdenum cofactor biosynthesis</keyword>
<dbReference type="PATRIC" id="fig|1110509.7.peg.843"/>
<dbReference type="GO" id="GO:0061599">
    <property type="term" value="F:molybdopterin molybdotransferase activity"/>
    <property type="evidence" value="ECO:0007669"/>
    <property type="project" value="TreeGrafter"/>
</dbReference>
<dbReference type="PANTHER" id="PTHR10192:SF19">
    <property type="entry name" value="MOLYBDOPTERIN BIOSYNTHESIS PROTEIN MJ0666-RELATED"/>
    <property type="match status" value="1"/>
</dbReference>
<dbReference type="Pfam" id="PF03454">
    <property type="entry name" value="MoeA_C"/>
    <property type="match status" value="1"/>
</dbReference>
<dbReference type="SUPFAM" id="SSF53218">
    <property type="entry name" value="Molybdenum cofactor biosynthesis proteins"/>
    <property type="match status" value="1"/>
</dbReference>
<dbReference type="Pfam" id="PF03453">
    <property type="entry name" value="MoeA_N"/>
    <property type="match status" value="1"/>
</dbReference>
<gene>
    <name evidence="4" type="ordered locus">Mhar_0756</name>
</gene>
<evidence type="ECO:0000313" key="4">
    <source>
        <dbReference type="EMBL" id="AET64129.1"/>
    </source>
</evidence>
<dbReference type="InterPro" id="IPR038987">
    <property type="entry name" value="MoeA-like"/>
</dbReference>
<dbReference type="EMBL" id="CP003117">
    <property type="protein sequence ID" value="AET64129.1"/>
    <property type="molecule type" value="Genomic_DNA"/>
</dbReference>
<evidence type="ECO:0000256" key="1">
    <source>
        <dbReference type="ARBA" id="ARBA00005046"/>
    </source>
</evidence>
<dbReference type="KEGG" id="mhi:Mhar_0756"/>
<dbReference type="HOGENOM" id="CLU_010186_7_2_2"/>
<dbReference type="AlphaFoldDB" id="G7WKU6"/>
<evidence type="ECO:0000259" key="3">
    <source>
        <dbReference type="SMART" id="SM00852"/>
    </source>
</evidence>
<evidence type="ECO:0000256" key="2">
    <source>
        <dbReference type="ARBA" id="ARBA00023150"/>
    </source>
</evidence>
<dbReference type="InterPro" id="IPR036135">
    <property type="entry name" value="MoeA_linker/N_sf"/>
</dbReference>
<feature type="domain" description="MoaB/Mog" evidence="3">
    <location>
        <begin position="223"/>
        <end position="361"/>
    </location>
</feature>
<comment type="pathway">
    <text evidence="1">Cofactor biosynthesis; molybdopterin biosynthesis.</text>
</comment>
<accession>G7WKU6</accession>
<dbReference type="SUPFAM" id="SSF63867">
    <property type="entry name" value="MoeA C-terminal domain-like"/>
    <property type="match status" value="1"/>
</dbReference>
<dbReference type="PANTHER" id="PTHR10192">
    <property type="entry name" value="MOLYBDOPTERIN BIOSYNTHESIS PROTEIN"/>
    <property type="match status" value="1"/>
</dbReference>
<dbReference type="STRING" id="1110509.Mhar_0756"/>
<dbReference type="Gene3D" id="2.170.190.11">
    <property type="entry name" value="Molybdopterin biosynthesis moea protein, domain 3"/>
    <property type="match status" value="1"/>
</dbReference>
<dbReference type="InterPro" id="IPR001453">
    <property type="entry name" value="MoaB/Mog_dom"/>
</dbReference>
<dbReference type="SUPFAM" id="SSF63882">
    <property type="entry name" value="MoeA N-terminal region -like"/>
    <property type="match status" value="1"/>
</dbReference>
<dbReference type="SMART" id="SM00852">
    <property type="entry name" value="MoCF_biosynth"/>
    <property type="match status" value="1"/>
</dbReference>
<dbReference type="GO" id="GO:0005737">
    <property type="term" value="C:cytoplasm"/>
    <property type="evidence" value="ECO:0007669"/>
    <property type="project" value="TreeGrafter"/>
</dbReference>
<name>G7WKU6_METH6</name>
<sequence>MRGDGGGTVYICFHGEGRKKKKDRTADPRMEGLHPDGRLKMGWTEIAGNMFKELASASESLKDLLERCRPVTRSEPVHLASARGRVLSGDLASPVNLPAFNRAAMDGYAVRAADTRGATPLAPVYLEVGDEAGEGRCVPVRTGMAAPPGADAVLMIEDALLRGREVEATAEVHPYRNLARVGEDVALWETVLKEGHRLRPPDIALLASLGLSTVQVFARPKVAIIPTGGELVPLFSDQKLLPGQAREANGLICEMYAEIWGGSPQKTSIVEDDPRLIREAIARSLDADLILISGGTSIGEEDYAPPIIEEMGELLVHGVRITPAKPTALGVIDGKPVICLPGYPVAALAALYIFARPLITMMAHRTDLPRTFPAKLAGKIVSRPGYLTFARVSLKEGVATPIMTTGAGILSSVARAEGYVLVPEELEGREKGEMVEVNLIE</sequence>
<dbReference type="InterPro" id="IPR005111">
    <property type="entry name" value="MoeA_C_domain_IV"/>
</dbReference>
<proteinExistence type="predicted"/>
<dbReference type="CDD" id="cd00887">
    <property type="entry name" value="MoeA"/>
    <property type="match status" value="1"/>
</dbReference>
<organism evidence="4 5">
    <name type="scientific">Methanothrix harundinacea (strain 6Ac)</name>
    <name type="common">Methanosaeta harundinacea</name>
    <dbReference type="NCBI Taxonomy" id="1110509"/>
    <lineage>
        <taxon>Archaea</taxon>
        <taxon>Methanobacteriati</taxon>
        <taxon>Methanobacteriota</taxon>
        <taxon>Stenosarchaea group</taxon>
        <taxon>Methanomicrobia</taxon>
        <taxon>Methanotrichales</taxon>
        <taxon>Methanotrichaceae</taxon>
        <taxon>Methanothrix</taxon>
    </lineage>
</organism>
<dbReference type="Gene3D" id="2.40.340.10">
    <property type="entry name" value="MoeA, C-terminal, domain IV"/>
    <property type="match status" value="1"/>
</dbReference>
<protein>
    <submittedName>
        <fullName evidence="4">Molybdenum cofactor synthesis domain protein</fullName>
    </submittedName>
</protein>
<dbReference type="Pfam" id="PF00994">
    <property type="entry name" value="MoCF_biosynth"/>
    <property type="match status" value="1"/>
</dbReference>
<dbReference type="GO" id="GO:0006777">
    <property type="term" value="P:Mo-molybdopterin cofactor biosynthetic process"/>
    <property type="evidence" value="ECO:0007669"/>
    <property type="project" value="UniProtKB-KW"/>
</dbReference>
<keyword evidence="5" id="KW-1185">Reference proteome</keyword>
<evidence type="ECO:0000313" key="5">
    <source>
        <dbReference type="Proteomes" id="UP000005877"/>
    </source>
</evidence>
<dbReference type="InterPro" id="IPR036425">
    <property type="entry name" value="MoaB/Mog-like_dom_sf"/>
</dbReference>